<comment type="caution">
    <text evidence="2">The sequence shown here is derived from an EMBL/GenBank/DDBJ whole genome shotgun (WGS) entry which is preliminary data.</text>
</comment>
<gene>
    <name evidence="2" type="ORF">ACFSOY_00535</name>
</gene>
<protein>
    <submittedName>
        <fullName evidence="2">Sigma factor-like helix-turn-helix DNA-binding protein</fullName>
    </submittedName>
</protein>
<accession>A0ABW4ZRS0</accession>
<dbReference type="InterPro" id="IPR013324">
    <property type="entry name" value="RNA_pol_sigma_r3/r4-like"/>
</dbReference>
<proteinExistence type="predicted"/>
<dbReference type="RefSeq" id="WP_386043271.1">
    <property type="nucleotide sequence ID" value="NZ_JBHUIO010000002.1"/>
</dbReference>
<dbReference type="CDD" id="cd06171">
    <property type="entry name" value="Sigma70_r4"/>
    <property type="match status" value="1"/>
</dbReference>
<dbReference type="Gene3D" id="1.10.10.10">
    <property type="entry name" value="Winged helix-like DNA-binding domain superfamily/Winged helix DNA-binding domain"/>
    <property type="match status" value="1"/>
</dbReference>
<feature type="domain" description="HTH luxR-type" evidence="1">
    <location>
        <begin position="101"/>
        <end position="166"/>
    </location>
</feature>
<dbReference type="Proteomes" id="UP001597343">
    <property type="component" value="Unassembled WGS sequence"/>
</dbReference>
<dbReference type="InterPro" id="IPR000792">
    <property type="entry name" value="Tscrpt_reg_LuxR_C"/>
</dbReference>
<dbReference type="SUPFAM" id="SSF88659">
    <property type="entry name" value="Sigma3 and sigma4 domains of RNA polymerase sigma factors"/>
    <property type="match status" value="1"/>
</dbReference>
<evidence type="ECO:0000313" key="3">
    <source>
        <dbReference type="Proteomes" id="UP001597343"/>
    </source>
</evidence>
<reference evidence="3" key="1">
    <citation type="journal article" date="2019" name="Int. J. Syst. Evol. Microbiol.">
        <title>The Global Catalogue of Microorganisms (GCM) 10K type strain sequencing project: providing services to taxonomists for standard genome sequencing and annotation.</title>
        <authorList>
            <consortium name="The Broad Institute Genomics Platform"/>
            <consortium name="The Broad Institute Genome Sequencing Center for Infectious Disease"/>
            <person name="Wu L."/>
            <person name="Ma J."/>
        </authorList>
    </citation>
    <scope>NUCLEOTIDE SEQUENCE [LARGE SCALE GENOMIC DNA]</scope>
    <source>
        <strain evidence="3">CGMCC 1.13574</strain>
    </source>
</reference>
<name>A0ABW4ZRS0_9BACL</name>
<dbReference type="SMART" id="SM00421">
    <property type="entry name" value="HTH_LUXR"/>
    <property type="match status" value="1"/>
</dbReference>
<evidence type="ECO:0000313" key="2">
    <source>
        <dbReference type="EMBL" id="MFD2168502.1"/>
    </source>
</evidence>
<dbReference type="PROSITE" id="PS50043">
    <property type="entry name" value="HTH_LUXR_2"/>
    <property type="match status" value="1"/>
</dbReference>
<keyword evidence="3" id="KW-1185">Reference proteome</keyword>
<organism evidence="2 3">
    <name type="scientific">Tumebacillus lipolyticus</name>
    <dbReference type="NCBI Taxonomy" id="1280370"/>
    <lineage>
        <taxon>Bacteria</taxon>
        <taxon>Bacillati</taxon>
        <taxon>Bacillota</taxon>
        <taxon>Bacilli</taxon>
        <taxon>Bacillales</taxon>
        <taxon>Alicyclobacillaceae</taxon>
        <taxon>Tumebacillus</taxon>
    </lineage>
</organism>
<dbReference type="Pfam" id="PF08281">
    <property type="entry name" value="Sigma70_r4_2"/>
    <property type="match status" value="1"/>
</dbReference>
<dbReference type="InterPro" id="IPR013249">
    <property type="entry name" value="RNA_pol_sigma70_r4_t2"/>
</dbReference>
<sequence length="168" mass="19296">MNSFTQDLLEQYEAEYASMCRRLKEAEEPERRIISSMCRSLNDSIQLMKNGSLQRKDVVLVGGTAEIDRVAVKESWARYMINEDEQEDDEKREQDLVWETHADLLSLLSEREAICILSFERGMSLQEIGDALGVSRSSVQSYLERGRKKLNAANSVQMSLFTDDSIYL</sequence>
<dbReference type="InterPro" id="IPR036388">
    <property type="entry name" value="WH-like_DNA-bd_sf"/>
</dbReference>
<dbReference type="EMBL" id="JBHUIO010000002">
    <property type="protein sequence ID" value="MFD2168502.1"/>
    <property type="molecule type" value="Genomic_DNA"/>
</dbReference>
<evidence type="ECO:0000259" key="1">
    <source>
        <dbReference type="PROSITE" id="PS50043"/>
    </source>
</evidence>